<protein>
    <recommendedName>
        <fullName evidence="3">PKD domain-containing protein</fullName>
    </recommendedName>
</protein>
<evidence type="ECO:0008006" key="3">
    <source>
        <dbReference type="Google" id="ProtNLM"/>
    </source>
</evidence>
<evidence type="ECO:0000313" key="1">
    <source>
        <dbReference type="EMBL" id="KIO75779.1"/>
    </source>
</evidence>
<reference evidence="1 2" key="1">
    <citation type="submission" date="2015-01" db="EMBL/GenBank/DDBJ databases">
        <title>Draft genome sequence of Pedobacter sp. NL19 isolated from sludge of an effluent treatment pond in an abandoned uranium mine.</title>
        <authorList>
            <person name="Santos T."/>
            <person name="Caetano T."/>
            <person name="Covas C."/>
            <person name="Cruz A."/>
            <person name="Mendo S."/>
        </authorList>
    </citation>
    <scope>NUCLEOTIDE SEQUENCE [LARGE SCALE GENOMIC DNA]</scope>
    <source>
        <strain evidence="1 2">NL19</strain>
    </source>
</reference>
<evidence type="ECO:0000313" key="2">
    <source>
        <dbReference type="Proteomes" id="UP000032049"/>
    </source>
</evidence>
<sequence length="306" mass="33142">MKTLQTNLKPLAIALVAALAFTGCKKDANDDVKPDAKAPVREVTAGSSKFISKVFEYLPAPGQFINESLGSLAGAQRIIGDVNQTGMISLGGYGGYIIFGFDHSVTNRQGYDLAIYGNPLGPTLQWSEPGIVMVSQDTNGNGLPDDQWYELAGSEYNAAGTIKNYQITYTNPNATANVNWTDNQGNSGQVEINRYHNHNYYPLFAPNQVSTTFSGTLLKSTWGKSGEIFINNPFAWGYTDSWSAGDNYADNMYNSFDIAWAVNSSGQSVNLGTIDFVKVYTGQNEKGNTMLGEISTEVRGAADLNL</sequence>
<dbReference type="PROSITE" id="PS51257">
    <property type="entry name" value="PROKAR_LIPOPROTEIN"/>
    <property type="match status" value="1"/>
</dbReference>
<dbReference type="EMBL" id="JXRA01000083">
    <property type="protein sequence ID" value="KIO75779.1"/>
    <property type="molecule type" value="Genomic_DNA"/>
</dbReference>
<comment type="caution">
    <text evidence="1">The sequence shown here is derived from an EMBL/GenBank/DDBJ whole genome shotgun (WGS) entry which is preliminary data.</text>
</comment>
<dbReference type="STRING" id="1503925.TH53_18680"/>
<gene>
    <name evidence="1" type="ORF">TH53_18680</name>
</gene>
<dbReference type="OrthoDB" id="975810at2"/>
<accession>A0A0D0FTK3</accession>
<dbReference type="RefSeq" id="WP_041884232.1">
    <property type="nucleotide sequence ID" value="NZ_CP157278.1"/>
</dbReference>
<organism evidence="1 2">
    <name type="scientific">Pedobacter lusitanus</name>
    <dbReference type="NCBI Taxonomy" id="1503925"/>
    <lineage>
        <taxon>Bacteria</taxon>
        <taxon>Pseudomonadati</taxon>
        <taxon>Bacteroidota</taxon>
        <taxon>Sphingobacteriia</taxon>
        <taxon>Sphingobacteriales</taxon>
        <taxon>Sphingobacteriaceae</taxon>
        <taxon>Pedobacter</taxon>
    </lineage>
</organism>
<dbReference type="AlphaFoldDB" id="A0A0D0FTK3"/>
<name>A0A0D0FTK3_9SPHI</name>
<keyword evidence="2" id="KW-1185">Reference proteome</keyword>
<proteinExistence type="predicted"/>
<dbReference type="Proteomes" id="UP000032049">
    <property type="component" value="Unassembled WGS sequence"/>
</dbReference>